<dbReference type="AlphaFoldDB" id="A0A1B4FE20"/>
<organism evidence="2 3">
    <name type="scientific">Burkholderia mayonis</name>
    <dbReference type="NCBI Taxonomy" id="1385591"/>
    <lineage>
        <taxon>Bacteria</taxon>
        <taxon>Pseudomonadati</taxon>
        <taxon>Pseudomonadota</taxon>
        <taxon>Betaproteobacteria</taxon>
        <taxon>Burkholderiales</taxon>
        <taxon>Burkholderiaceae</taxon>
        <taxon>Burkholderia</taxon>
        <taxon>pseudomallei group</taxon>
    </lineage>
</organism>
<keyword evidence="3" id="KW-1185">Reference proteome</keyword>
<dbReference type="KEGG" id="buu:WS70_08690"/>
<feature type="region of interest" description="Disordered" evidence="1">
    <location>
        <begin position="43"/>
        <end position="78"/>
    </location>
</feature>
<evidence type="ECO:0000313" key="2">
    <source>
        <dbReference type="EMBL" id="AOJ01897.1"/>
    </source>
</evidence>
<protein>
    <submittedName>
        <fullName evidence="2">Uncharacterized protein</fullName>
    </submittedName>
</protein>
<dbReference type="EMBL" id="CP013386">
    <property type="protein sequence ID" value="AOJ01897.1"/>
    <property type="molecule type" value="Genomic_DNA"/>
</dbReference>
<reference evidence="2 3" key="1">
    <citation type="submission" date="2015-12" db="EMBL/GenBank/DDBJ databases">
        <title>Diversity of Burkholderia near neighbor genomes.</title>
        <authorList>
            <person name="Sahl J."/>
            <person name="Wagner D."/>
            <person name="Keim P."/>
        </authorList>
    </citation>
    <scope>NUCLEOTIDE SEQUENCE [LARGE SCALE GENOMIC DNA]</scope>
    <source>
        <strain evidence="2 3">BDU6</strain>
    </source>
</reference>
<gene>
    <name evidence="2" type="ORF">WS70_08690</name>
</gene>
<sequence length="78" mass="9547">MLESFDERIAMREVIGDDVWRQRYPPVDQHVLRHERGQFRALLPDQPEREIQMPHRRASGHNRSRRDELRSWSSRTLR</sequence>
<feature type="compositionally biased region" description="Basic residues" evidence="1">
    <location>
        <begin position="54"/>
        <end position="64"/>
    </location>
</feature>
<accession>A0A1B4FE20</accession>
<evidence type="ECO:0000313" key="3">
    <source>
        <dbReference type="Proteomes" id="UP000062519"/>
    </source>
</evidence>
<name>A0A1B4FE20_9BURK</name>
<dbReference type="Proteomes" id="UP000062519">
    <property type="component" value="Chromosome 1"/>
</dbReference>
<evidence type="ECO:0000256" key="1">
    <source>
        <dbReference type="SAM" id="MobiDB-lite"/>
    </source>
</evidence>
<proteinExistence type="predicted"/>